<evidence type="ECO:0000259" key="2">
    <source>
        <dbReference type="Pfam" id="PF13649"/>
    </source>
</evidence>
<dbReference type="GO" id="GO:0008168">
    <property type="term" value="F:methyltransferase activity"/>
    <property type="evidence" value="ECO:0007669"/>
    <property type="project" value="UniProtKB-KW"/>
</dbReference>
<evidence type="ECO:0000313" key="3">
    <source>
        <dbReference type="EMBL" id="KXS31768.1"/>
    </source>
</evidence>
<reference evidence="3 4" key="2">
    <citation type="submission" date="2016-03" db="EMBL/GenBank/DDBJ databases">
        <title>New uncultured bacterium of the family Gallionellaceae from acid mine drainage: description and reconstruction of genome based on metagenomic analysis of microbial community.</title>
        <authorList>
            <person name="Kadnikov V."/>
            <person name="Ivasenko D."/>
            <person name="Beletsky A."/>
            <person name="Mardanov A."/>
            <person name="Danilova E."/>
            <person name="Pimenov N."/>
            <person name="Karnachuk O."/>
            <person name="Ravin N."/>
        </authorList>
    </citation>
    <scope>NUCLEOTIDE SEQUENCE [LARGE SCALE GENOMIC DNA]</scope>
    <source>
        <strain evidence="3">ShG14-8</strain>
    </source>
</reference>
<evidence type="ECO:0000313" key="4">
    <source>
        <dbReference type="Proteomes" id="UP000070578"/>
    </source>
</evidence>
<dbReference type="CDD" id="cd02440">
    <property type="entry name" value="AdoMet_MTases"/>
    <property type="match status" value="1"/>
</dbReference>
<organism evidence="3 4">
    <name type="scientific">Candidatus Gallionella acididurans</name>
    <dbReference type="NCBI Taxonomy" id="1796491"/>
    <lineage>
        <taxon>Bacteria</taxon>
        <taxon>Pseudomonadati</taxon>
        <taxon>Pseudomonadota</taxon>
        <taxon>Betaproteobacteria</taxon>
        <taxon>Nitrosomonadales</taxon>
        <taxon>Gallionellaceae</taxon>
        <taxon>Gallionella</taxon>
    </lineage>
</organism>
<dbReference type="InterPro" id="IPR029063">
    <property type="entry name" value="SAM-dependent_MTases_sf"/>
</dbReference>
<dbReference type="GO" id="GO:0032259">
    <property type="term" value="P:methylation"/>
    <property type="evidence" value="ECO:0007669"/>
    <property type="project" value="UniProtKB-KW"/>
</dbReference>
<name>A0A139BS63_9PROT</name>
<feature type="domain" description="Methyltransferase" evidence="2">
    <location>
        <begin position="34"/>
        <end position="126"/>
    </location>
</feature>
<dbReference type="Pfam" id="PF13649">
    <property type="entry name" value="Methyltransf_25"/>
    <property type="match status" value="1"/>
</dbReference>
<dbReference type="SUPFAM" id="SSF53335">
    <property type="entry name" value="S-adenosyl-L-methionine-dependent methyltransferases"/>
    <property type="match status" value="1"/>
</dbReference>
<comment type="caution">
    <text evidence="3">The sequence shown here is derived from an EMBL/GenBank/DDBJ whole genome shotgun (WGS) entry which is preliminary data.</text>
</comment>
<accession>A0A139BS63</accession>
<dbReference type="PATRIC" id="fig|1796491.3.peg.2298"/>
<dbReference type="PANTHER" id="PTHR43861:SF3">
    <property type="entry name" value="PUTATIVE (AFU_ORTHOLOGUE AFUA_2G14390)-RELATED"/>
    <property type="match status" value="1"/>
</dbReference>
<keyword evidence="1" id="KW-0808">Transferase</keyword>
<reference evidence="3 4" key="1">
    <citation type="submission" date="2016-02" db="EMBL/GenBank/DDBJ databases">
        <authorList>
            <person name="Wen L."/>
            <person name="He K."/>
            <person name="Yang H."/>
        </authorList>
    </citation>
    <scope>NUCLEOTIDE SEQUENCE [LARGE SCALE GENOMIC DNA]</scope>
    <source>
        <strain evidence="3">ShG14-8</strain>
    </source>
</reference>
<dbReference type="AlphaFoldDB" id="A0A139BS63"/>
<keyword evidence="3" id="KW-0489">Methyltransferase</keyword>
<gene>
    <name evidence="3" type="ORF">AWT59_2104</name>
</gene>
<dbReference type="Proteomes" id="UP000070578">
    <property type="component" value="Unassembled WGS sequence"/>
</dbReference>
<protein>
    <submittedName>
        <fullName evidence="3">2-polyprenyl-3-methyl-5-hydroxy-6-metoxy-1, 4-benzoquinol methylase</fullName>
    </submittedName>
</protein>
<sequence length="240" mass="26955">MNVNKMHIANPGADLIAGEEDVIDELLQLAGASVLELGCGKAEKTRIIAQKAARVVALEVDKIQLARNRQLAELPNVSFGYGGAEKIPAADADFDIVLMFKSLHHVPVELMDNAFAEIQRVLKPGGLVYISEPVYAGDFNEILRLFHDEKVVREAAFAAEMRAVSLHRLALVTQKFFLTPMHFADFRQFDEQVLGVTHTEHKLSPELYEEVRLKFNRHMTPDGADFFMPIRADLFRKKIS</sequence>
<dbReference type="InterPro" id="IPR041698">
    <property type="entry name" value="Methyltransf_25"/>
</dbReference>
<evidence type="ECO:0000256" key="1">
    <source>
        <dbReference type="ARBA" id="ARBA00022679"/>
    </source>
</evidence>
<dbReference type="PANTHER" id="PTHR43861">
    <property type="entry name" value="TRANS-ACONITATE 2-METHYLTRANSFERASE-RELATED"/>
    <property type="match status" value="1"/>
</dbReference>
<dbReference type="EMBL" id="LSLI01000057">
    <property type="protein sequence ID" value="KXS31768.1"/>
    <property type="molecule type" value="Genomic_DNA"/>
</dbReference>
<dbReference type="Gene3D" id="3.40.50.150">
    <property type="entry name" value="Vaccinia Virus protein VP39"/>
    <property type="match status" value="1"/>
</dbReference>
<proteinExistence type="predicted"/>